<accession>A0AB74D4T7</accession>
<dbReference type="InterPro" id="IPR009057">
    <property type="entry name" value="Homeodomain-like_sf"/>
</dbReference>
<evidence type="ECO:0000256" key="2">
    <source>
        <dbReference type="ARBA" id="ARBA00023015"/>
    </source>
</evidence>
<dbReference type="SUPFAM" id="SSF48498">
    <property type="entry name" value="Tetracyclin repressor-like, C-terminal domain"/>
    <property type="match status" value="1"/>
</dbReference>
<evidence type="ECO:0000256" key="3">
    <source>
        <dbReference type="ARBA" id="ARBA00023125"/>
    </source>
</evidence>
<dbReference type="GO" id="GO:0003700">
    <property type="term" value="F:DNA-binding transcription factor activity"/>
    <property type="evidence" value="ECO:0007669"/>
    <property type="project" value="TreeGrafter"/>
</dbReference>
<dbReference type="SUPFAM" id="SSF46689">
    <property type="entry name" value="Homeodomain-like"/>
    <property type="match status" value="1"/>
</dbReference>
<comment type="caution">
    <text evidence="7">The sequence shown here is derived from an EMBL/GenBank/DDBJ whole genome shotgun (WGS) entry which is preliminary data.</text>
</comment>
<dbReference type="InterPro" id="IPR050109">
    <property type="entry name" value="HTH-type_TetR-like_transc_reg"/>
</dbReference>
<dbReference type="Proteomes" id="UP000273734">
    <property type="component" value="Unassembled WGS sequence"/>
</dbReference>
<dbReference type="PROSITE" id="PS50977">
    <property type="entry name" value="HTH_TETR_2"/>
    <property type="match status" value="1"/>
</dbReference>
<proteinExistence type="predicted"/>
<feature type="domain" description="HTH tetR-type" evidence="6">
    <location>
        <begin position="21"/>
        <end position="81"/>
    </location>
</feature>
<keyword evidence="1" id="KW-0678">Repressor</keyword>
<dbReference type="EMBL" id="QTNY01000013">
    <property type="protein sequence ID" value="RQP76107.1"/>
    <property type="molecule type" value="Genomic_DNA"/>
</dbReference>
<organism evidence="7 8">
    <name type="scientific">Burkholderia ubonensis</name>
    <dbReference type="NCBI Taxonomy" id="101571"/>
    <lineage>
        <taxon>Bacteria</taxon>
        <taxon>Pseudomonadati</taxon>
        <taxon>Pseudomonadota</taxon>
        <taxon>Betaproteobacteria</taxon>
        <taxon>Burkholderiales</taxon>
        <taxon>Burkholderiaceae</taxon>
        <taxon>Burkholderia</taxon>
        <taxon>Burkholderia cepacia complex</taxon>
    </lineage>
</organism>
<reference evidence="7 8" key="1">
    <citation type="submission" date="2018-08" db="EMBL/GenBank/DDBJ databases">
        <title>Comparative analysis of Burkholderia isolates from Puerto Rico.</title>
        <authorList>
            <person name="Hall C."/>
            <person name="Sahl J."/>
            <person name="Wagner D."/>
        </authorList>
    </citation>
    <scope>NUCLEOTIDE SEQUENCE [LARGE SCALE GENOMIC DNA]</scope>
    <source>
        <strain evidence="7 8">Bp8964</strain>
    </source>
</reference>
<dbReference type="PANTHER" id="PTHR30055">
    <property type="entry name" value="HTH-TYPE TRANSCRIPTIONAL REGULATOR RUTR"/>
    <property type="match status" value="1"/>
</dbReference>
<name>A0AB74D4T7_9BURK</name>
<dbReference type="Gene3D" id="1.10.357.10">
    <property type="entry name" value="Tetracycline Repressor, domain 2"/>
    <property type="match status" value="1"/>
</dbReference>
<dbReference type="PANTHER" id="PTHR30055:SF234">
    <property type="entry name" value="HTH-TYPE TRANSCRIPTIONAL REGULATOR BETI"/>
    <property type="match status" value="1"/>
</dbReference>
<sequence length="214" mass="24163">MAEAGGAPVYPPRLTRVQKRDRTRECLLAAARAVFLKKGYCAASIEEIAISAGHTRGAFYSNFSDKTELLLELLKRDCDEINTELQRILEAGGPRDEMQRMALEHYRQHFRRHESFLMWMEAKLQAVRDARFREHFNAFLRDRQNRMTAYVAGLAERTGAPLPLPAEVLAVGLLGLCDGVQSCYAVDPQRVTDELADAVLAGFFARAVFDRMPD</sequence>
<dbReference type="PRINTS" id="PR00455">
    <property type="entry name" value="HTHTETR"/>
</dbReference>
<dbReference type="GO" id="GO:0000976">
    <property type="term" value="F:transcription cis-regulatory region binding"/>
    <property type="evidence" value="ECO:0007669"/>
    <property type="project" value="TreeGrafter"/>
</dbReference>
<evidence type="ECO:0000256" key="5">
    <source>
        <dbReference type="PROSITE-ProRule" id="PRU00335"/>
    </source>
</evidence>
<evidence type="ECO:0000256" key="4">
    <source>
        <dbReference type="ARBA" id="ARBA00023163"/>
    </source>
</evidence>
<keyword evidence="4" id="KW-0804">Transcription</keyword>
<dbReference type="InterPro" id="IPR039538">
    <property type="entry name" value="BetI_C"/>
</dbReference>
<dbReference type="Pfam" id="PF13977">
    <property type="entry name" value="TetR_C_6"/>
    <property type="match status" value="1"/>
</dbReference>
<dbReference type="InterPro" id="IPR036271">
    <property type="entry name" value="Tet_transcr_reg_TetR-rel_C_sf"/>
</dbReference>
<dbReference type="InterPro" id="IPR001647">
    <property type="entry name" value="HTH_TetR"/>
</dbReference>
<evidence type="ECO:0000256" key="1">
    <source>
        <dbReference type="ARBA" id="ARBA00022491"/>
    </source>
</evidence>
<feature type="DNA-binding region" description="H-T-H motif" evidence="5">
    <location>
        <begin position="44"/>
        <end position="63"/>
    </location>
</feature>
<dbReference type="AlphaFoldDB" id="A0AB74D4T7"/>
<dbReference type="Pfam" id="PF00440">
    <property type="entry name" value="TetR_N"/>
    <property type="match status" value="1"/>
</dbReference>
<evidence type="ECO:0000313" key="8">
    <source>
        <dbReference type="Proteomes" id="UP000273734"/>
    </source>
</evidence>
<gene>
    <name evidence="7" type="ORF">DF015_19290</name>
</gene>
<protein>
    <submittedName>
        <fullName evidence="7">TetR/AcrR family transcriptional regulator</fullName>
    </submittedName>
</protein>
<keyword evidence="2" id="KW-0805">Transcription regulation</keyword>
<keyword evidence="3 5" id="KW-0238">DNA-binding</keyword>
<evidence type="ECO:0000259" key="6">
    <source>
        <dbReference type="PROSITE" id="PS50977"/>
    </source>
</evidence>
<evidence type="ECO:0000313" key="7">
    <source>
        <dbReference type="EMBL" id="RQP76107.1"/>
    </source>
</evidence>